<protein>
    <submittedName>
        <fullName evidence="1">Phage tail protein</fullName>
    </submittedName>
</protein>
<sequence length="214" mass="22298">MSVSLPSGSTLQIASAYGPAKTITAISNANPAVASAAAHGFAASDIIELTSGWARLNNRIARVGAAPAADSFKIDGMDTSDAKLYGAGLGTGSARAITSWTPMPQVLDFNTSGGEAKFATFQFLESDEEQQIPNGRSAMSIALKIADDPSLPCYPVLRAADASRKPTAVMLSLPNGGSVLYNCYVSFNETPELSQNNVMAVKVTLSLLGKSTRY</sequence>
<dbReference type="EMBL" id="NHOO01000004">
    <property type="protein sequence ID" value="OVE49451.1"/>
    <property type="molecule type" value="Genomic_DNA"/>
</dbReference>
<comment type="caution">
    <text evidence="1">The sequence shown here is derived from an EMBL/GenBank/DDBJ whole genome shotgun (WGS) entry which is preliminary data.</text>
</comment>
<dbReference type="RefSeq" id="WP_087697513.1">
    <property type="nucleotide sequence ID" value="NZ_NHOO01000004.1"/>
</dbReference>
<dbReference type="Pfam" id="PF08813">
    <property type="entry name" value="Phage_tail_3"/>
    <property type="match status" value="1"/>
</dbReference>
<evidence type="ECO:0000313" key="2">
    <source>
        <dbReference type="Proteomes" id="UP000196342"/>
    </source>
</evidence>
<proteinExistence type="predicted"/>
<keyword evidence="2" id="KW-1185">Reference proteome</keyword>
<dbReference type="InterPro" id="IPR014918">
    <property type="entry name" value="Phage_tail_3"/>
</dbReference>
<name>A0A202BDN6_CHRVL</name>
<dbReference type="AlphaFoldDB" id="A0A202BDN6"/>
<gene>
    <name evidence="1" type="ORF">CBW21_06095</name>
</gene>
<accession>A0A202BDN6</accession>
<organism evidence="1 2">
    <name type="scientific">Chromobacterium violaceum</name>
    <dbReference type="NCBI Taxonomy" id="536"/>
    <lineage>
        <taxon>Bacteria</taxon>
        <taxon>Pseudomonadati</taxon>
        <taxon>Pseudomonadota</taxon>
        <taxon>Betaproteobacteria</taxon>
        <taxon>Neisseriales</taxon>
        <taxon>Chromobacteriaceae</taxon>
        <taxon>Chromobacterium</taxon>
    </lineage>
</organism>
<evidence type="ECO:0000313" key="1">
    <source>
        <dbReference type="EMBL" id="OVE49451.1"/>
    </source>
</evidence>
<dbReference type="Proteomes" id="UP000196342">
    <property type="component" value="Unassembled WGS sequence"/>
</dbReference>
<reference evidence="1 2" key="1">
    <citation type="submission" date="2017-05" db="EMBL/GenBank/DDBJ databases">
        <title>Chromobacterium violaceum GHPS1 isolated from Hydrocarbon polluted soil in French Guiana display an awesome secondary metabolite arsenal and a battery of drug and heavy-metal-resistance and detoxification of xenobiotics proteins.</title>
        <authorList>
            <person name="Belbahri L."/>
        </authorList>
    </citation>
    <scope>NUCLEOTIDE SEQUENCE [LARGE SCALE GENOMIC DNA]</scope>
    <source>
        <strain evidence="1 2">GHPS1</strain>
    </source>
</reference>